<evidence type="ECO:0000259" key="3">
    <source>
        <dbReference type="Pfam" id="PF05368"/>
    </source>
</evidence>
<dbReference type="PANTHER" id="PTHR47706:SF5">
    <property type="entry name" value="ISOFLAVONE REDUCTASE"/>
    <property type="match status" value="1"/>
</dbReference>
<evidence type="ECO:0000313" key="5">
    <source>
        <dbReference type="Proteomes" id="UP001310890"/>
    </source>
</evidence>
<evidence type="ECO:0000313" key="4">
    <source>
        <dbReference type="EMBL" id="KAK5116966.1"/>
    </source>
</evidence>
<dbReference type="Proteomes" id="UP001310890">
    <property type="component" value="Unassembled WGS sequence"/>
</dbReference>
<dbReference type="PANTHER" id="PTHR47706">
    <property type="entry name" value="NMRA-LIKE FAMILY PROTEIN"/>
    <property type="match status" value="1"/>
</dbReference>
<dbReference type="InterPro" id="IPR051609">
    <property type="entry name" value="NmrA/Isoflavone_reductase-like"/>
</dbReference>
<evidence type="ECO:0000256" key="2">
    <source>
        <dbReference type="ARBA" id="ARBA00023002"/>
    </source>
</evidence>
<dbReference type="GO" id="GO:0016491">
    <property type="term" value="F:oxidoreductase activity"/>
    <property type="evidence" value="ECO:0007669"/>
    <property type="project" value="UniProtKB-KW"/>
</dbReference>
<protein>
    <recommendedName>
        <fullName evidence="3">NmrA-like domain-containing protein</fullName>
    </recommendedName>
</protein>
<dbReference type="InterPro" id="IPR008030">
    <property type="entry name" value="NmrA-like"/>
</dbReference>
<keyword evidence="1" id="KW-0521">NADP</keyword>
<proteinExistence type="predicted"/>
<organism evidence="4 5">
    <name type="scientific">Meristemomyces frigidus</name>
    <dbReference type="NCBI Taxonomy" id="1508187"/>
    <lineage>
        <taxon>Eukaryota</taxon>
        <taxon>Fungi</taxon>
        <taxon>Dikarya</taxon>
        <taxon>Ascomycota</taxon>
        <taxon>Pezizomycotina</taxon>
        <taxon>Dothideomycetes</taxon>
        <taxon>Dothideomycetidae</taxon>
        <taxon>Mycosphaerellales</taxon>
        <taxon>Teratosphaeriaceae</taxon>
        <taxon>Meristemomyces</taxon>
    </lineage>
</organism>
<dbReference type="Gene3D" id="3.40.50.720">
    <property type="entry name" value="NAD(P)-binding Rossmann-like Domain"/>
    <property type="match status" value="1"/>
</dbReference>
<name>A0AAN7TQC9_9PEZI</name>
<evidence type="ECO:0000256" key="1">
    <source>
        <dbReference type="ARBA" id="ARBA00022857"/>
    </source>
</evidence>
<dbReference type="AlphaFoldDB" id="A0AAN7TQC9"/>
<feature type="domain" description="NmrA-like" evidence="3">
    <location>
        <begin position="5"/>
        <end position="205"/>
    </location>
</feature>
<dbReference type="InterPro" id="IPR036291">
    <property type="entry name" value="NAD(P)-bd_dom_sf"/>
</dbReference>
<sequence length="308" mass="34394">MRVAVAGTGGLARLIAYFIQRDTAHPVVLLSREEKPELSRTHQVTVVDYASPQSLQFALRGIDTVISTVVGQNQVELIKAAVAVHVRRFAPAEFGGPPGLRPHDNPLDRGRHAGRSWIAHFSQHIETTVFVCGILYEHFQPNGLGQTRMGLGSGMSKEGDFVMNCRAMSAQVPAYNANGQPDVTICMTAAEDVARFVTRALDMPQWPAEMRMRGERIKLKDLVGLVQQMKGRTFVPLSWHNPTSLRQALEVAIARGDRASQVRLQWLLATAEGQYDFAEPAYMNQIFPDVRTISFRSWFAAKWNLQRE</sequence>
<dbReference type="Pfam" id="PF05368">
    <property type="entry name" value="NmrA"/>
    <property type="match status" value="1"/>
</dbReference>
<dbReference type="EMBL" id="JAVRRL010000006">
    <property type="protein sequence ID" value="KAK5116966.1"/>
    <property type="molecule type" value="Genomic_DNA"/>
</dbReference>
<keyword evidence="2" id="KW-0560">Oxidoreductase</keyword>
<accession>A0AAN7TQC9</accession>
<dbReference type="Gene3D" id="3.90.25.10">
    <property type="entry name" value="UDP-galactose 4-epimerase, domain 1"/>
    <property type="match status" value="1"/>
</dbReference>
<gene>
    <name evidence="4" type="ORF">LTR62_006687</name>
</gene>
<reference evidence="4" key="1">
    <citation type="submission" date="2023-08" db="EMBL/GenBank/DDBJ databases">
        <title>Black Yeasts Isolated from many extreme environments.</title>
        <authorList>
            <person name="Coleine C."/>
            <person name="Stajich J.E."/>
            <person name="Selbmann L."/>
        </authorList>
    </citation>
    <scope>NUCLEOTIDE SEQUENCE</scope>
    <source>
        <strain evidence="4">CCFEE 5401</strain>
    </source>
</reference>
<comment type="caution">
    <text evidence="4">The sequence shown here is derived from an EMBL/GenBank/DDBJ whole genome shotgun (WGS) entry which is preliminary data.</text>
</comment>
<dbReference type="SUPFAM" id="SSF51735">
    <property type="entry name" value="NAD(P)-binding Rossmann-fold domains"/>
    <property type="match status" value="1"/>
</dbReference>